<sequence>MKPELYFDIGSTESGGSLYRIQHGTEPPSYSYQHSTYDESKDEFKVFETTYPSFKAFWQELTKNKEWFYLHPLYVHPEQRAFVQQQLQHVNWDIHPNKKWQESHQRQWKKVLTDPKDYYNPF</sequence>
<gene>
    <name evidence="1" type="ORF">OCK74_02195</name>
</gene>
<dbReference type="RefSeq" id="WP_279295346.1">
    <property type="nucleotide sequence ID" value="NZ_JAOTIF010000001.1"/>
</dbReference>
<proteinExistence type="predicted"/>
<dbReference type="AlphaFoldDB" id="A0A9X2XT33"/>
<dbReference type="EMBL" id="JAOTIF010000001">
    <property type="protein sequence ID" value="MCU7547902.1"/>
    <property type="molecule type" value="Genomic_DNA"/>
</dbReference>
<organism evidence="1 2">
    <name type="scientific">Paraflavisolibacter caeni</name>
    <dbReference type="NCBI Taxonomy" id="2982496"/>
    <lineage>
        <taxon>Bacteria</taxon>
        <taxon>Pseudomonadati</taxon>
        <taxon>Bacteroidota</taxon>
        <taxon>Chitinophagia</taxon>
        <taxon>Chitinophagales</taxon>
        <taxon>Chitinophagaceae</taxon>
        <taxon>Paraflavisolibacter</taxon>
    </lineage>
</organism>
<evidence type="ECO:0000313" key="2">
    <source>
        <dbReference type="Proteomes" id="UP001155483"/>
    </source>
</evidence>
<comment type="caution">
    <text evidence="1">The sequence shown here is derived from an EMBL/GenBank/DDBJ whole genome shotgun (WGS) entry which is preliminary data.</text>
</comment>
<accession>A0A9X2XT33</accession>
<keyword evidence="2" id="KW-1185">Reference proteome</keyword>
<dbReference type="Proteomes" id="UP001155483">
    <property type="component" value="Unassembled WGS sequence"/>
</dbReference>
<reference evidence="1" key="2">
    <citation type="submission" date="2023-04" db="EMBL/GenBank/DDBJ databases">
        <title>Paracnuella aquatica gen. nov., sp. nov., a member of the family Chitinophagaceae isolated from a hot spring.</title>
        <authorList>
            <person name="Wang C."/>
        </authorList>
    </citation>
    <scope>NUCLEOTIDE SEQUENCE</scope>
    <source>
        <strain evidence="1">LB-8</strain>
    </source>
</reference>
<reference evidence="1" key="1">
    <citation type="submission" date="2022-09" db="EMBL/GenBank/DDBJ databases">
        <authorList>
            <person name="Yuan C."/>
            <person name="Ke Z."/>
        </authorList>
    </citation>
    <scope>NUCLEOTIDE SEQUENCE</scope>
    <source>
        <strain evidence="1">LB-8</strain>
    </source>
</reference>
<evidence type="ECO:0000313" key="1">
    <source>
        <dbReference type="EMBL" id="MCU7547902.1"/>
    </source>
</evidence>
<protein>
    <submittedName>
        <fullName evidence="1">Uncharacterized protein</fullName>
    </submittedName>
</protein>
<name>A0A9X2XT33_9BACT</name>